<dbReference type="AlphaFoldDB" id="B6U5K9"/>
<name>B6U5K9_MAIZE</name>
<evidence type="ECO:0000256" key="1">
    <source>
        <dbReference type="SAM" id="MobiDB-lite"/>
    </source>
</evidence>
<proteinExistence type="evidence at transcript level"/>
<sequence>MGGPRTPPARALHSRNPPVRTLPSRPDLFFVFQVPGL</sequence>
<accession>B6U5K9</accession>
<organism evidence="2">
    <name type="scientific">Zea mays</name>
    <name type="common">Maize</name>
    <dbReference type="NCBI Taxonomy" id="4577"/>
    <lineage>
        <taxon>Eukaryota</taxon>
        <taxon>Viridiplantae</taxon>
        <taxon>Streptophyta</taxon>
        <taxon>Embryophyta</taxon>
        <taxon>Tracheophyta</taxon>
        <taxon>Spermatophyta</taxon>
        <taxon>Magnoliopsida</taxon>
        <taxon>Liliopsida</taxon>
        <taxon>Poales</taxon>
        <taxon>Poaceae</taxon>
        <taxon>PACMAD clade</taxon>
        <taxon>Panicoideae</taxon>
        <taxon>Andropogonodae</taxon>
        <taxon>Andropogoneae</taxon>
        <taxon>Tripsacinae</taxon>
        <taxon>Zea</taxon>
    </lineage>
</organism>
<protein>
    <submittedName>
        <fullName evidence="2">Uncharacterized protein</fullName>
    </submittedName>
</protein>
<reference evidence="2" key="1">
    <citation type="journal article" date="2009" name="Plant Mol. Biol.">
        <title>Insights into corn genes derived from large-scale cDNA sequencing.</title>
        <authorList>
            <person name="Alexandrov N.N."/>
            <person name="Brover V.V."/>
            <person name="Freidin S."/>
            <person name="Troukhan M.E."/>
            <person name="Tatarinova T.V."/>
            <person name="Zhang H."/>
            <person name="Swaller T.J."/>
            <person name="Lu Y.P."/>
            <person name="Bouck J."/>
            <person name="Flavell R.B."/>
            <person name="Feldmann K.A."/>
        </authorList>
    </citation>
    <scope>NUCLEOTIDE SEQUENCE</scope>
</reference>
<dbReference type="EMBL" id="EU972524">
    <property type="protein sequence ID" value="ACG44642.1"/>
    <property type="molecule type" value="mRNA"/>
</dbReference>
<feature type="region of interest" description="Disordered" evidence="1">
    <location>
        <begin position="1"/>
        <end position="22"/>
    </location>
</feature>
<evidence type="ECO:0000313" key="2">
    <source>
        <dbReference type="EMBL" id="ACG44642.1"/>
    </source>
</evidence>